<dbReference type="OrthoDB" id="5977743at2759"/>
<feature type="domain" description="Palmitoyltransferase DHHC" evidence="8">
    <location>
        <begin position="51"/>
        <end position="130"/>
    </location>
</feature>
<evidence type="ECO:0000256" key="1">
    <source>
        <dbReference type="ARBA" id="ARBA00004141"/>
    </source>
</evidence>
<evidence type="ECO:0000256" key="7">
    <source>
        <dbReference type="RuleBase" id="RU079119"/>
    </source>
</evidence>
<evidence type="ECO:0000313" key="9">
    <source>
        <dbReference type="EMBL" id="KAA6381662.1"/>
    </source>
</evidence>
<gene>
    <name evidence="9" type="ORF">EZS28_022809</name>
</gene>
<evidence type="ECO:0000256" key="5">
    <source>
        <dbReference type="ARBA" id="ARBA00023136"/>
    </source>
</evidence>
<comment type="catalytic activity">
    <reaction evidence="7">
        <text>L-cysteinyl-[protein] + hexadecanoyl-CoA = S-hexadecanoyl-L-cysteinyl-[protein] + CoA</text>
        <dbReference type="Rhea" id="RHEA:36683"/>
        <dbReference type="Rhea" id="RHEA-COMP:10131"/>
        <dbReference type="Rhea" id="RHEA-COMP:11032"/>
        <dbReference type="ChEBI" id="CHEBI:29950"/>
        <dbReference type="ChEBI" id="CHEBI:57287"/>
        <dbReference type="ChEBI" id="CHEBI:57379"/>
        <dbReference type="ChEBI" id="CHEBI:74151"/>
        <dbReference type="EC" id="2.3.1.225"/>
    </reaction>
</comment>
<evidence type="ECO:0000256" key="4">
    <source>
        <dbReference type="ARBA" id="ARBA00022989"/>
    </source>
</evidence>
<reference evidence="9 10" key="1">
    <citation type="submission" date="2019-03" db="EMBL/GenBank/DDBJ databases">
        <title>Single cell metagenomics reveals metabolic interactions within the superorganism composed of flagellate Streblomastix strix and complex community of Bacteroidetes bacteria on its surface.</title>
        <authorList>
            <person name="Treitli S.C."/>
            <person name="Kolisko M."/>
            <person name="Husnik F."/>
            <person name="Keeling P."/>
            <person name="Hampl V."/>
        </authorList>
    </citation>
    <scope>NUCLEOTIDE SEQUENCE [LARGE SCALE GENOMIC DNA]</scope>
    <source>
        <strain evidence="9">ST1C</strain>
    </source>
</reference>
<evidence type="ECO:0000259" key="8">
    <source>
        <dbReference type="Pfam" id="PF01529"/>
    </source>
</evidence>
<dbReference type="GO" id="GO:0016020">
    <property type="term" value="C:membrane"/>
    <property type="evidence" value="ECO:0007669"/>
    <property type="project" value="UniProtKB-SubCell"/>
</dbReference>
<comment type="domain">
    <text evidence="7">The DHHC domain is required for palmitoyltransferase activity.</text>
</comment>
<dbReference type="EMBL" id="SNRW01007194">
    <property type="protein sequence ID" value="KAA6381662.1"/>
    <property type="molecule type" value="Genomic_DNA"/>
</dbReference>
<dbReference type="GO" id="GO:0005794">
    <property type="term" value="C:Golgi apparatus"/>
    <property type="evidence" value="ECO:0007669"/>
    <property type="project" value="TreeGrafter"/>
</dbReference>
<dbReference type="InterPro" id="IPR039859">
    <property type="entry name" value="PFA4/ZDH16/20/ERF2-like"/>
</dbReference>
<keyword evidence="5 7" id="KW-0472">Membrane</keyword>
<evidence type="ECO:0000313" key="10">
    <source>
        <dbReference type="Proteomes" id="UP000324800"/>
    </source>
</evidence>
<name>A0A5J4VGK4_9EUKA</name>
<evidence type="ECO:0000256" key="2">
    <source>
        <dbReference type="ARBA" id="ARBA00022679"/>
    </source>
</evidence>
<dbReference type="Pfam" id="PF01529">
    <property type="entry name" value="DHHC"/>
    <property type="match status" value="1"/>
</dbReference>
<dbReference type="Proteomes" id="UP000324800">
    <property type="component" value="Unassembled WGS sequence"/>
</dbReference>
<comment type="caution">
    <text evidence="9">The sequence shown here is derived from an EMBL/GenBank/DDBJ whole genome shotgun (WGS) entry which is preliminary data.</text>
</comment>
<keyword evidence="6 7" id="KW-0012">Acyltransferase</keyword>
<dbReference type="PROSITE" id="PS50216">
    <property type="entry name" value="DHHC"/>
    <property type="match status" value="1"/>
</dbReference>
<sequence length="153" mass="17925">MQFRRIIAPSMVALDLVFYLFANFAYNGKIDEANADAYELIYPYDGLYNTQVRYCKKCGIIQPARSRHNDLDGCCIARYDHFCGWISKSVGEGNFRHFFLFILQTWLTNIYLICLCIYVFYKFIITNPQLFEGIDQHSNIETLIARALVVYRV</sequence>
<comment type="subcellular location">
    <subcellularLocation>
        <location evidence="1">Membrane</location>
        <topology evidence="1">Multi-pass membrane protein</topology>
    </subcellularLocation>
</comment>
<dbReference type="GO" id="GO:0005783">
    <property type="term" value="C:endoplasmic reticulum"/>
    <property type="evidence" value="ECO:0007669"/>
    <property type="project" value="TreeGrafter"/>
</dbReference>
<dbReference type="PANTHER" id="PTHR22883">
    <property type="entry name" value="ZINC FINGER DHHC DOMAIN CONTAINING PROTEIN"/>
    <property type="match status" value="1"/>
</dbReference>
<comment type="similarity">
    <text evidence="7">Belongs to the DHHC palmitoyltransferase family.</text>
</comment>
<evidence type="ECO:0000256" key="3">
    <source>
        <dbReference type="ARBA" id="ARBA00022692"/>
    </source>
</evidence>
<keyword evidence="3 7" id="KW-0812">Transmembrane</keyword>
<evidence type="ECO:0000256" key="6">
    <source>
        <dbReference type="ARBA" id="ARBA00023315"/>
    </source>
</evidence>
<dbReference type="InterPro" id="IPR001594">
    <property type="entry name" value="Palmitoyltrfase_DHHC"/>
</dbReference>
<keyword evidence="4 7" id="KW-1133">Transmembrane helix</keyword>
<dbReference type="AlphaFoldDB" id="A0A5J4VGK4"/>
<protein>
    <recommendedName>
        <fullName evidence="7">Palmitoyltransferase</fullName>
        <ecNumber evidence="7">2.3.1.225</ecNumber>
    </recommendedName>
</protein>
<accession>A0A5J4VGK4</accession>
<dbReference type="GO" id="GO:0019706">
    <property type="term" value="F:protein-cysteine S-palmitoyltransferase activity"/>
    <property type="evidence" value="ECO:0007669"/>
    <property type="project" value="UniProtKB-EC"/>
</dbReference>
<organism evidence="9 10">
    <name type="scientific">Streblomastix strix</name>
    <dbReference type="NCBI Taxonomy" id="222440"/>
    <lineage>
        <taxon>Eukaryota</taxon>
        <taxon>Metamonada</taxon>
        <taxon>Preaxostyla</taxon>
        <taxon>Oxymonadida</taxon>
        <taxon>Streblomastigidae</taxon>
        <taxon>Streblomastix</taxon>
    </lineage>
</organism>
<feature type="transmembrane region" description="Helical" evidence="7">
    <location>
        <begin position="98"/>
        <end position="121"/>
    </location>
</feature>
<proteinExistence type="inferred from homology"/>
<feature type="transmembrane region" description="Helical" evidence="7">
    <location>
        <begin position="7"/>
        <end position="26"/>
    </location>
</feature>
<keyword evidence="2 7" id="KW-0808">Transferase</keyword>
<dbReference type="GO" id="GO:0006612">
    <property type="term" value="P:protein targeting to membrane"/>
    <property type="evidence" value="ECO:0007669"/>
    <property type="project" value="TreeGrafter"/>
</dbReference>
<dbReference type="EC" id="2.3.1.225" evidence="7"/>